<organism evidence="12 13">
    <name type="scientific">Microterricola viridarii</name>
    <dbReference type="NCBI Taxonomy" id="412690"/>
    <lineage>
        <taxon>Bacteria</taxon>
        <taxon>Bacillati</taxon>
        <taxon>Actinomycetota</taxon>
        <taxon>Actinomycetes</taxon>
        <taxon>Micrococcales</taxon>
        <taxon>Microbacteriaceae</taxon>
        <taxon>Microterricola</taxon>
    </lineage>
</organism>
<dbReference type="PANTHER" id="PTHR10110:SF86">
    <property type="entry name" value="SODIUM_HYDROGEN EXCHANGER 7"/>
    <property type="match status" value="1"/>
</dbReference>
<evidence type="ECO:0000256" key="2">
    <source>
        <dbReference type="ARBA" id="ARBA00022448"/>
    </source>
</evidence>
<keyword evidence="9" id="KW-0739">Sodium transport</keyword>
<reference evidence="13" key="1">
    <citation type="submission" date="2016-10" db="EMBL/GenBank/DDBJ databases">
        <authorList>
            <person name="Varghese N."/>
            <person name="Submissions S."/>
        </authorList>
    </citation>
    <scope>NUCLEOTIDE SEQUENCE [LARGE SCALE GENOMIC DNA]</scope>
    <source>
        <strain evidence="13">DSM 21772</strain>
    </source>
</reference>
<dbReference type="InterPro" id="IPR006153">
    <property type="entry name" value="Cation/H_exchanger_TM"/>
</dbReference>
<feature type="transmembrane region" description="Helical" evidence="10">
    <location>
        <begin position="420"/>
        <end position="443"/>
    </location>
</feature>
<evidence type="ECO:0000256" key="4">
    <source>
        <dbReference type="ARBA" id="ARBA00022692"/>
    </source>
</evidence>
<feature type="transmembrane region" description="Helical" evidence="10">
    <location>
        <begin position="181"/>
        <end position="202"/>
    </location>
</feature>
<gene>
    <name evidence="12" type="ORF">SAMN04489834_0060</name>
</gene>
<keyword evidence="7" id="KW-0406">Ion transport</keyword>
<feature type="transmembrane region" description="Helical" evidence="10">
    <location>
        <begin position="270"/>
        <end position="288"/>
    </location>
</feature>
<dbReference type="Proteomes" id="UP000181956">
    <property type="component" value="Chromosome I"/>
</dbReference>
<feature type="transmembrane region" description="Helical" evidence="10">
    <location>
        <begin position="6"/>
        <end position="22"/>
    </location>
</feature>
<keyword evidence="5 10" id="KW-1133">Transmembrane helix</keyword>
<feature type="transmembrane region" description="Helical" evidence="10">
    <location>
        <begin position="232"/>
        <end position="250"/>
    </location>
</feature>
<evidence type="ECO:0000256" key="9">
    <source>
        <dbReference type="ARBA" id="ARBA00023201"/>
    </source>
</evidence>
<feature type="transmembrane region" description="Helical" evidence="10">
    <location>
        <begin position="54"/>
        <end position="73"/>
    </location>
</feature>
<evidence type="ECO:0000313" key="12">
    <source>
        <dbReference type="EMBL" id="SDR72374.1"/>
    </source>
</evidence>
<dbReference type="Gene3D" id="6.10.140.1330">
    <property type="match status" value="1"/>
</dbReference>
<keyword evidence="6" id="KW-0915">Sodium</keyword>
<name>A0A1H1LCT7_9MICO</name>
<evidence type="ECO:0000256" key="10">
    <source>
        <dbReference type="SAM" id="Phobius"/>
    </source>
</evidence>
<dbReference type="EMBL" id="LT629742">
    <property type="protein sequence ID" value="SDR72374.1"/>
    <property type="molecule type" value="Genomic_DNA"/>
</dbReference>
<dbReference type="GO" id="GO:0051453">
    <property type="term" value="P:regulation of intracellular pH"/>
    <property type="evidence" value="ECO:0007669"/>
    <property type="project" value="TreeGrafter"/>
</dbReference>
<evidence type="ECO:0000256" key="3">
    <source>
        <dbReference type="ARBA" id="ARBA00022475"/>
    </source>
</evidence>
<dbReference type="GO" id="GO:0015386">
    <property type="term" value="F:potassium:proton antiporter activity"/>
    <property type="evidence" value="ECO:0007669"/>
    <property type="project" value="TreeGrafter"/>
</dbReference>
<dbReference type="PANTHER" id="PTHR10110">
    <property type="entry name" value="SODIUM/HYDROGEN EXCHANGER"/>
    <property type="match status" value="1"/>
</dbReference>
<evidence type="ECO:0000256" key="8">
    <source>
        <dbReference type="ARBA" id="ARBA00023136"/>
    </source>
</evidence>
<feature type="transmembrane region" description="Helical" evidence="10">
    <location>
        <begin position="111"/>
        <end position="133"/>
    </location>
</feature>
<feature type="transmembrane region" description="Helical" evidence="10">
    <location>
        <begin position="300"/>
        <end position="327"/>
    </location>
</feature>
<dbReference type="GO" id="GO:0015385">
    <property type="term" value="F:sodium:proton antiporter activity"/>
    <property type="evidence" value="ECO:0007669"/>
    <property type="project" value="InterPro"/>
</dbReference>
<feature type="transmembrane region" description="Helical" evidence="10">
    <location>
        <begin position="29"/>
        <end position="48"/>
    </location>
</feature>
<sequence length="568" mass="60640">MEPTVLGVIAVALIVGAAVLGRKTGIASVLILLVVGVAIGYLPGFPPIDIPPEWILAGVLPLLLYSSSVNVAFTDFRRNFRAIAGLSVTLVVVTSVAVGFLLYLLMPGLGLAAAIALGAVISPTDAVAATSIAKRLGLPSRLVAVLEGESLVNDASALVLLRSAVAATAGAVSLWEVAGDFVYASALGVGIGLVVGFVTVWIRARISEPVVTTTISFAIPFIAFVPAEHFGASGVIAVVAAGLVTGHRGASRFAANQRISDHTNWATVQFILEHAVFLLMGLELHALIEDVSGEEGGVPFALLLGLILTALVVVIRFLFVFLQMAYLRRSERRRVERGDLHRDSFRDRIEAAPAETERQIRRKSGVLRRLRKHEADSDFYRSEGLEWRESFVISWAGMRGVVTLAAAQSLPPSIPFRSTMILVAFIVAIVTLLGMGGTLPAVIRKTRISGGGEEARQAETHELLDAVNRAAVAVLDDPEQTVIDGIPADPAVVAGLRRRYQRAAAVELAEDSASEIDALSQMRILDERMRQTARAELLDARALGSYSSEAITAVQRVLDIEESRFDAL</sequence>
<feature type="transmembrane region" description="Helical" evidence="10">
    <location>
        <begin position="80"/>
        <end position="105"/>
    </location>
</feature>
<accession>A0A1H1LCT7</accession>
<keyword evidence="2" id="KW-0813">Transport</keyword>
<dbReference type="OrthoDB" id="57886at2"/>
<keyword evidence="4 10" id="KW-0812">Transmembrane</keyword>
<dbReference type="RefSeq" id="WP_083362256.1">
    <property type="nucleotide sequence ID" value="NZ_LT629742.1"/>
</dbReference>
<dbReference type="InterPro" id="IPR018422">
    <property type="entry name" value="Cation/H_exchanger_CPA1"/>
</dbReference>
<evidence type="ECO:0000256" key="7">
    <source>
        <dbReference type="ARBA" id="ARBA00023065"/>
    </source>
</evidence>
<protein>
    <submittedName>
        <fullName evidence="12">Sodium/proton antiporter, CPA1 family</fullName>
    </submittedName>
</protein>
<proteinExistence type="predicted"/>
<keyword evidence="13" id="KW-1185">Reference proteome</keyword>
<dbReference type="AlphaFoldDB" id="A0A1H1LCT7"/>
<dbReference type="Pfam" id="PF00999">
    <property type="entry name" value="Na_H_Exchanger"/>
    <property type="match status" value="1"/>
</dbReference>
<evidence type="ECO:0000259" key="11">
    <source>
        <dbReference type="Pfam" id="PF00999"/>
    </source>
</evidence>
<evidence type="ECO:0000313" key="13">
    <source>
        <dbReference type="Proteomes" id="UP000181956"/>
    </source>
</evidence>
<comment type="subcellular location">
    <subcellularLocation>
        <location evidence="1">Cell membrane</location>
        <topology evidence="1">Multi-pass membrane protein</topology>
    </subcellularLocation>
</comment>
<evidence type="ECO:0000256" key="1">
    <source>
        <dbReference type="ARBA" id="ARBA00004651"/>
    </source>
</evidence>
<dbReference type="STRING" id="412690.SAMN04489834_0060"/>
<evidence type="ECO:0000256" key="5">
    <source>
        <dbReference type="ARBA" id="ARBA00022989"/>
    </source>
</evidence>
<evidence type="ECO:0000256" key="6">
    <source>
        <dbReference type="ARBA" id="ARBA00023053"/>
    </source>
</evidence>
<dbReference type="GO" id="GO:0098719">
    <property type="term" value="P:sodium ion import across plasma membrane"/>
    <property type="evidence" value="ECO:0007669"/>
    <property type="project" value="TreeGrafter"/>
</dbReference>
<dbReference type="GO" id="GO:0005886">
    <property type="term" value="C:plasma membrane"/>
    <property type="evidence" value="ECO:0007669"/>
    <property type="project" value="UniProtKB-SubCell"/>
</dbReference>
<feature type="domain" description="Cation/H+ exchanger transmembrane" evidence="11">
    <location>
        <begin position="10"/>
        <end position="444"/>
    </location>
</feature>
<keyword evidence="8 10" id="KW-0472">Membrane</keyword>
<keyword evidence="3" id="KW-1003">Cell membrane</keyword>